<keyword evidence="2" id="KW-1185">Reference proteome</keyword>
<dbReference type="Proteomes" id="UP000187486">
    <property type="component" value="Unassembled WGS sequence"/>
</dbReference>
<gene>
    <name evidence="1" type="ORF">BS329_03660</name>
</gene>
<dbReference type="STRING" id="76021.BS329_03660"/>
<sequence>MADTTIATVGELIAALDRYDPAAPVRLATQPDYPLENLLARVACTPGNADGDSPANSDQPVVWLGAGEQVGYVPAPAADALRWS</sequence>
<evidence type="ECO:0000313" key="2">
    <source>
        <dbReference type="Proteomes" id="UP000187486"/>
    </source>
</evidence>
<evidence type="ECO:0000313" key="1">
    <source>
        <dbReference type="EMBL" id="OLZ55137.1"/>
    </source>
</evidence>
<name>A0A1R0L003_9PSEU</name>
<dbReference type="AlphaFoldDB" id="A0A1R0L003"/>
<comment type="caution">
    <text evidence="1">The sequence shown here is derived from an EMBL/GenBank/DDBJ whole genome shotgun (WGS) entry which is preliminary data.</text>
</comment>
<organism evidence="1 2">
    <name type="scientific">Amycolatopsis coloradensis</name>
    <dbReference type="NCBI Taxonomy" id="76021"/>
    <lineage>
        <taxon>Bacteria</taxon>
        <taxon>Bacillati</taxon>
        <taxon>Actinomycetota</taxon>
        <taxon>Actinomycetes</taxon>
        <taxon>Pseudonocardiales</taxon>
        <taxon>Pseudonocardiaceae</taxon>
        <taxon>Amycolatopsis</taxon>
    </lineage>
</organism>
<dbReference type="RefSeq" id="WP_076155691.1">
    <property type="nucleotide sequence ID" value="NZ_JBEZVB010000010.1"/>
</dbReference>
<dbReference type="EMBL" id="MQUQ01000003">
    <property type="protein sequence ID" value="OLZ55137.1"/>
    <property type="molecule type" value="Genomic_DNA"/>
</dbReference>
<protein>
    <submittedName>
        <fullName evidence="1">Uncharacterized protein</fullName>
    </submittedName>
</protein>
<proteinExistence type="predicted"/>
<accession>A0A1R0L003</accession>
<dbReference type="OrthoDB" id="3691787at2"/>
<reference evidence="1 2" key="1">
    <citation type="submission" date="2016-01" db="EMBL/GenBank/DDBJ databases">
        <title>Amycolatopsis coloradensis genome sequencing and assembly.</title>
        <authorList>
            <person name="Mayilraj S."/>
        </authorList>
    </citation>
    <scope>NUCLEOTIDE SEQUENCE [LARGE SCALE GENOMIC DNA]</scope>
    <source>
        <strain evidence="1 2">DSM 44225</strain>
    </source>
</reference>